<reference evidence="1" key="1">
    <citation type="submission" date="2010-07" db="EMBL/GenBank/DDBJ databases">
        <authorList>
            <consortium name="CONSOLIDER consortium CSD2007-00005"/>
            <person name="Guazzaroni M.-E."/>
            <person name="Richter M."/>
            <person name="Garcia-Salamanca A."/>
            <person name="Yarza P."/>
            <person name="Ferrer M."/>
        </authorList>
    </citation>
    <scope>NUCLEOTIDE SEQUENCE</scope>
</reference>
<organism evidence="1">
    <name type="scientific">sediment metagenome</name>
    <dbReference type="NCBI Taxonomy" id="749907"/>
    <lineage>
        <taxon>unclassified sequences</taxon>
        <taxon>metagenomes</taxon>
        <taxon>ecological metagenomes</taxon>
    </lineage>
</organism>
<dbReference type="AlphaFoldDB" id="D9PFC3"/>
<sequence>MISDEIIASFQTKRLKGNPIFFIKSNSGLIFKIKLFEKIRMFNFESKKQYFYFSFFIEEKVKEKNMFFKFFSKKKNAKKEFIKIKSSFYSNDLFSIFYPSGVVVKGDLYRTTKDAKAGKIATFAFR</sequence>
<accession>D9PFC3</accession>
<protein>
    <submittedName>
        <fullName evidence="1">Uncharacterized protein</fullName>
    </submittedName>
</protein>
<gene>
    <name evidence="1" type="ORF">LDC_0202</name>
</gene>
<dbReference type="EMBL" id="ADZX01000047">
    <property type="protein sequence ID" value="EFK97737.1"/>
    <property type="molecule type" value="Genomic_DNA"/>
</dbReference>
<proteinExistence type="predicted"/>
<evidence type="ECO:0000313" key="1">
    <source>
        <dbReference type="EMBL" id="EFK97737.1"/>
    </source>
</evidence>
<comment type="caution">
    <text evidence="1">The sequence shown here is derived from an EMBL/GenBank/DDBJ whole genome shotgun (WGS) entry which is preliminary data.</text>
</comment>
<reference evidence="1" key="2">
    <citation type="journal article" date="2011" name="Microb. Ecol.">
        <title>Taxonomic and Functional Metagenomic Profiling of the Microbial Community in the Anoxic Sediment of a Sub-saline Shallow Lake (Laguna de Carrizo, Central Spain).</title>
        <authorList>
            <person name="Ferrer M."/>
            <person name="Guazzaroni M.E."/>
            <person name="Richter M."/>
            <person name="Garcia-Salamanca A."/>
            <person name="Yarza P."/>
            <person name="Suarez-Suarez A."/>
            <person name="Solano J."/>
            <person name="Alcaide M."/>
            <person name="van Dillewijn P."/>
            <person name="Molina-Henares M.A."/>
            <person name="Lopez-Cortes N."/>
            <person name="Al-Ramahi Y."/>
            <person name="Guerrero C."/>
            <person name="Acosta A."/>
            <person name="de Eugenio L.I."/>
            <person name="Martinez V."/>
            <person name="Marques S."/>
            <person name="Rojo F."/>
            <person name="Santero E."/>
            <person name="Genilloud O."/>
            <person name="Perez-Perez J."/>
            <person name="Rossello-Mora R."/>
            <person name="Ramos J.L."/>
        </authorList>
    </citation>
    <scope>NUCLEOTIDE SEQUENCE</scope>
</reference>
<name>D9PFC3_9ZZZZ</name>